<dbReference type="SFLD" id="SFLDG01605">
    <property type="entry name" value="Terpene_Cyclase_Like_1_N-term"/>
    <property type="match status" value="1"/>
</dbReference>
<evidence type="ECO:0000313" key="7">
    <source>
        <dbReference type="Proteomes" id="UP001497457"/>
    </source>
</evidence>
<dbReference type="InterPro" id="IPR008949">
    <property type="entry name" value="Isoprenoid_synthase_dom_sf"/>
</dbReference>
<gene>
    <name evidence="6" type="ORF">URODEC1_LOCUS95766</name>
</gene>
<evidence type="ECO:0000313" key="6">
    <source>
        <dbReference type="EMBL" id="CAL5057637.1"/>
    </source>
</evidence>
<dbReference type="PANTHER" id="PTHR31739">
    <property type="entry name" value="ENT-COPALYL DIPHOSPHATE SYNTHASE, CHLOROPLASTIC"/>
    <property type="match status" value="1"/>
</dbReference>
<dbReference type="SFLD" id="SFLDG01014">
    <property type="entry name" value="Terpene_Cyclase_Like_1_N-term"/>
    <property type="match status" value="1"/>
</dbReference>
<evidence type="ECO:0000259" key="5">
    <source>
        <dbReference type="Pfam" id="PF01397"/>
    </source>
</evidence>
<accession>A0ABC9EIQ2</accession>
<evidence type="ECO:0000256" key="4">
    <source>
        <dbReference type="ARBA" id="ARBA00023235"/>
    </source>
</evidence>
<dbReference type="PANTHER" id="PTHR31739:SF46">
    <property type="entry name" value="COPALYL DIPHOSPHATE SYNTHASE3"/>
    <property type="match status" value="1"/>
</dbReference>
<dbReference type="InterPro" id="IPR036965">
    <property type="entry name" value="Terpene_synth_N_sf"/>
</dbReference>
<feature type="domain" description="Terpene synthase N-terminal" evidence="5">
    <location>
        <begin position="246"/>
        <end position="460"/>
    </location>
</feature>
<dbReference type="Gene3D" id="1.50.10.160">
    <property type="match status" value="1"/>
</dbReference>
<dbReference type="EMBL" id="OZ075114">
    <property type="protein sequence ID" value="CAL5057637.1"/>
    <property type="molecule type" value="Genomic_DNA"/>
</dbReference>
<keyword evidence="3" id="KW-0460">Magnesium</keyword>
<dbReference type="FunFam" id="1.50.10.130:FF:000002">
    <property type="entry name" value="Ent-copalyl diphosphate synthase, chloroplastic"/>
    <property type="match status" value="1"/>
</dbReference>
<sequence length="761" mass="86937">MQTSLASATTATPPPLALLQRRWTCKQHRPLRAGRAPRRQHGCIMESLNAKAPETATCKKDEQRDLLAMIAAIKEKLKSMGDGEINISAYDTAWVALVKNLEGSDGPQFPLSIDWIAQNQLSDGSWGDNTFFLVHDRIINTLACIVALKSWNVHDDKCIKGLSFINKNLRRITEDDEDWMLIGFEITFPTLIQMAKDLSLDIPFDEPALQVIYTKRDQKLTKIPKDILHVAPTTLLLSIEGMPSLDWRDIFKFQCSDGSFMASPAPTAYALMHTGDKKCFEFIDVLVNKFNGGVPFNYPLDIFEPLWVVDRLERLGISRYFKNEIKEYLDYVYRHWTQEGLPATKDFPLKDIDDTAMGFRLLRLCGYHVSPCIGIPIDTGAFNHFEKDGEFLCYPGQSNQSVTAMYNLYRAAQVSFPGEAELERAHIYCGKLLAERRASGKFKDKWVIPKDLPGEVGYALDFPWKVSLPRVETRMYLDQYGGSADVWIGKVLYRMPLICNDLYLETARADFRIFQRLCRREWHGLRKWYDENNIGLHGVTPDSALRTYFLAAANILEPNRAAERLAWARTAVLAEAISRRHSHGSNELARGEEHPTERALLGELHYELNSLAPSNDAYRHLQETWVQWLRSWSCDSFEGNTALLLVRTIEICSGRHSSFTKQSVNHQEYCQLESLTHSICCKLASRVLAQVGEKMEKDGNLDQQVDLEMQELAQCVLQNCNSINWESRQTFLHVVKSYYYVAYCSPETINNHVSKVLFEDV</sequence>
<proteinExistence type="predicted"/>
<dbReference type="AlphaFoldDB" id="A0ABC9EIQ2"/>
<dbReference type="SUPFAM" id="SSF48239">
    <property type="entry name" value="Terpenoid cyclases/Protein prenyltransferases"/>
    <property type="match status" value="2"/>
</dbReference>
<dbReference type="InterPro" id="IPR050148">
    <property type="entry name" value="Terpene_synthase-like"/>
</dbReference>
<evidence type="ECO:0000256" key="3">
    <source>
        <dbReference type="ARBA" id="ARBA00022842"/>
    </source>
</evidence>
<reference evidence="6" key="1">
    <citation type="submission" date="2024-10" db="EMBL/GenBank/DDBJ databases">
        <authorList>
            <person name="Ryan C."/>
        </authorList>
    </citation>
    <scope>NUCLEOTIDE SEQUENCE [LARGE SCALE GENOMIC DNA]</scope>
</reference>
<protein>
    <recommendedName>
        <fullName evidence="5">Terpene synthase N-terminal domain-containing protein</fullName>
    </recommendedName>
</protein>
<organism evidence="6 7">
    <name type="scientific">Urochloa decumbens</name>
    <dbReference type="NCBI Taxonomy" id="240449"/>
    <lineage>
        <taxon>Eukaryota</taxon>
        <taxon>Viridiplantae</taxon>
        <taxon>Streptophyta</taxon>
        <taxon>Embryophyta</taxon>
        <taxon>Tracheophyta</taxon>
        <taxon>Spermatophyta</taxon>
        <taxon>Magnoliopsida</taxon>
        <taxon>Liliopsida</taxon>
        <taxon>Poales</taxon>
        <taxon>Poaceae</taxon>
        <taxon>PACMAD clade</taxon>
        <taxon>Panicoideae</taxon>
        <taxon>Panicodae</taxon>
        <taxon>Paniceae</taxon>
        <taxon>Melinidinae</taxon>
        <taxon>Urochloa</taxon>
    </lineage>
</organism>
<keyword evidence="7" id="KW-1185">Reference proteome</keyword>
<dbReference type="Proteomes" id="UP001497457">
    <property type="component" value="Chromosome 4rd"/>
</dbReference>
<dbReference type="GO" id="GO:0006721">
    <property type="term" value="P:terpenoid metabolic process"/>
    <property type="evidence" value="ECO:0007669"/>
    <property type="project" value="UniProtKB-ARBA"/>
</dbReference>
<comment type="cofactor">
    <cofactor evidence="1">
        <name>Mg(2+)</name>
        <dbReference type="ChEBI" id="CHEBI:18420"/>
    </cofactor>
</comment>
<dbReference type="Pfam" id="PF01397">
    <property type="entry name" value="Terpene_synth"/>
    <property type="match status" value="1"/>
</dbReference>
<keyword evidence="4" id="KW-0413">Isomerase</keyword>
<name>A0ABC9EIQ2_9POAL</name>
<dbReference type="InterPro" id="IPR008930">
    <property type="entry name" value="Terpenoid_cyclase/PrenylTrfase"/>
</dbReference>
<dbReference type="GO" id="GO:0016853">
    <property type="term" value="F:isomerase activity"/>
    <property type="evidence" value="ECO:0007669"/>
    <property type="project" value="UniProtKB-KW"/>
</dbReference>
<dbReference type="InterPro" id="IPR001906">
    <property type="entry name" value="Terpene_synth_N"/>
</dbReference>
<dbReference type="GO" id="GO:0046872">
    <property type="term" value="F:metal ion binding"/>
    <property type="evidence" value="ECO:0007669"/>
    <property type="project" value="UniProtKB-KW"/>
</dbReference>
<dbReference type="FunFam" id="1.50.10.160:FF:000001">
    <property type="entry name" value="Ent-copalyl diphosphate synthase"/>
    <property type="match status" value="1"/>
</dbReference>
<dbReference type="SUPFAM" id="SSF48576">
    <property type="entry name" value="Terpenoid synthases"/>
    <property type="match status" value="1"/>
</dbReference>
<evidence type="ECO:0000256" key="2">
    <source>
        <dbReference type="ARBA" id="ARBA00022723"/>
    </source>
</evidence>
<keyword evidence="2" id="KW-0479">Metal-binding</keyword>
<dbReference type="Gene3D" id="1.50.10.130">
    <property type="entry name" value="Terpene synthase, N-terminal domain"/>
    <property type="match status" value="1"/>
</dbReference>
<dbReference type="Gene3D" id="1.10.600.10">
    <property type="entry name" value="Farnesyl Diphosphate Synthase"/>
    <property type="match status" value="1"/>
</dbReference>
<evidence type="ECO:0000256" key="1">
    <source>
        <dbReference type="ARBA" id="ARBA00001946"/>
    </source>
</evidence>